<dbReference type="SUPFAM" id="SSF48600">
    <property type="entry name" value="Chorismate mutase II"/>
    <property type="match status" value="1"/>
</dbReference>
<evidence type="ECO:0000313" key="4">
    <source>
        <dbReference type="Proteomes" id="UP001481872"/>
    </source>
</evidence>
<dbReference type="SMART" id="SM00830">
    <property type="entry name" value="CM_2"/>
    <property type="match status" value="1"/>
</dbReference>
<feature type="domain" description="Chorismate mutase" evidence="2">
    <location>
        <begin position="1"/>
        <end position="82"/>
    </location>
</feature>
<evidence type="ECO:0000259" key="2">
    <source>
        <dbReference type="PROSITE" id="PS51168"/>
    </source>
</evidence>
<keyword evidence="1" id="KW-0413">Isomerase</keyword>
<dbReference type="EMBL" id="JBBNPS010000013">
    <property type="protein sequence ID" value="MEQ3353794.1"/>
    <property type="molecule type" value="Genomic_DNA"/>
</dbReference>
<evidence type="ECO:0000313" key="3">
    <source>
        <dbReference type="EMBL" id="MEQ3353794.1"/>
    </source>
</evidence>
<sequence>MSIESIRKKIDAVDDELVDLLKARFDLSRAMGEEKKKIGRGVYDPAREAALLARLEEKAAPYGPEVRALYEKMMELSRNLQG</sequence>
<dbReference type="PANTHER" id="PTHR38041:SF1">
    <property type="entry name" value="CHORISMATE MUTASE"/>
    <property type="match status" value="1"/>
</dbReference>
<dbReference type="InterPro" id="IPR002701">
    <property type="entry name" value="CM_II_prokaryot"/>
</dbReference>
<protein>
    <submittedName>
        <fullName evidence="3">Chorismate mutase</fullName>
    </submittedName>
</protein>
<reference evidence="3 4" key="1">
    <citation type="submission" date="2024-04" db="EMBL/GenBank/DDBJ databases">
        <title>Human intestinal bacterial collection.</title>
        <authorList>
            <person name="Pauvert C."/>
            <person name="Hitch T.C.A."/>
            <person name="Clavel T."/>
        </authorList>
    </citation>
    <scope>NUCLEOTIDE SEQUENCE [LARGE SCALE GENOMIC DNA]</scope>
    <source>
        <strain evidence="3 4">CLA-SR-H026</strain>
    </source>
</reference>
<organism evidence="3 4">
    <name type="scientific">Aedoeadaptatus acetigenes</name>
    <dbReference type="NCBI Taxonomy" id="2981723"/>
    <lineage>
        <taxon>Bacteria</taxon>
        <taxon>Bacillati</taxon>
        <taxon>Bacillota</taxon>
        <taxon>Tissierellia</taxon>
        <taxon>Tissierellales</taxon>
        <taxon>Peptoniphilaceae</taxon>
        <taxon>Aedoeadaptatus</taxon>
    </lineage>
</organism>
<dbReference type="RefSeq" id="WP_349054056.1">
    <property type="nucleotide sequence ID" value="NZ_JBBNPS010000013.1"/>
</dbReference>
<gene>
    <name evidence="3" type="ORF">AAA081_05700</name>
</gene>
<proteinExistence type="predicted"/>
<dbReference type="InterPro" id="IPR036263">
    <property type="entry name" value="Chorismate_II_sf"/>
</dbReference>
<dbReference type="Pfam" id="PF01817">
    <property type="entry name" value="CM_2"/>
    <property type="match status" value="1"/>
</dbReference>
<dbReference type="Gene3D" id="1.20.59.10">
    <property type="entry name" value="Chorismate mutase"/>
    <property type="match status" value="1"/>
</dbReference>
<dbReference type="PROSITE" id="PS51168">
    <property type="entry name" value="CHORISMATE_MUT_2"/>
    <property type="match status" value="1"/>
</dbReference>
<dbReference type="Proteomes" id="UP001481872">
    <property type="component" value="Unassembled WGS sequence"/>
</dbReference>
<accession>A0ABV1J6H1</accession>
<keyword evidence="4" id="KW-1185">Reference proteome</keyword>
<comment type="caution">
    <text evidence="3">The sequence shown here is derived from an EMBL/GenBank/DDBJ whole genome shotgun (WGS) entry which is preliminary data.</text>
</comment>
<dbReference type="InterPro" id="IPR051331">
    <property type="entry name" value="Chorismate_mutase-related"/>
</dbReference>
<evidence type="ECO:0000256" key="1">
    <source>
        <dbReference type="ARBA" id="ARBA00023235"/>
    </source>
</evidence>
<dbReference type="InterPro" id="IPR036979">
    <property type="entry name" value="CM_dom_sf"/>
</dbReference>
<dbReference type="PANTHER" id="PTHR38041">
    <property type="entry name" value="CHORISMATE MUTASE"/>
    <property type="match status" value="1"/>
</dbReference>
<name>A0ABV1J6H1_9FIRM</name>